<sequence length="75" mass="8730">MLRRLRLLHRYANDPDMLKLVETTERWRKAAREALMELVDIIDGGITEFELLSRYGIEPDSIGLETTAINSRISR</sequence>
<dbReference type="Proteomes" id="UP000316759">
    <property type="component" value="Unassembled WGS sequence"/>
</dbReference>
<comment type="caution">
    <text evidence="1">The sequence shown here is derived from an EMBL/GenBank/DDBJ whole genome shotgun (WGS) entry which is preliminary data.</text>
</comment>
<dbReference type="AlphaFoldDB" id="A0A504YHB1"/>
<name>A0A504YHB1_FASGI</name>
<evidence type="ECO:0000313" key="1">
    <source>
        <dbReference type="EMBL" id="TPP60533.1"/>
    </source>
</evidence>
<organism evidence="1 2">
    <name type="scientific">Fasciola gigantica</name>
    <name type="common">Giant liver fluke</name>
    <dbReference type="NCBI Taxonomy" id="46835"/>
    <lineage>
        <taxon>Eukaryota</taxon>
        <taxon>Metazoa</taxon>
        <taxon>Spiralia</taxon>
        <taxon>Lophotrochozoa</taxon>
        <taxon>Platyhelminthes</taxon>
        <taxon>Trematoda</taxon>
        <taxon>Digenea</taxon>
        <taxon>Plagiorchiida</taxon>
        <taxon>Echinostomata</taxon>
        <taxon>Echinostomatoidea</taxon>
        <taxon>Fasciolidae</taxon>
        <taxon>Fasciola</taxon>
    </lineage>
</organism>
<evidence type="ECO:0000313" key="2">
    <source>
        <dbReference type="Proteomes" id="UP000316759"/>
    </source>
</evidence>
<proteinExistence type="predicted"/>
<dbReference type="EMBL" id="SUNJ01009307">
    <property type="protein sequence ID" value="TPP60533.1"/>
    <property type="molecule type" value="Genomic_DNA"/>
</dbReference>
<gene>
    <name evidence="1" type="ORF">FGIG_11931</name>
</gene>
<reference evidence="1 2" key="1">
    <citation type="submission" date="2019-04" db="EMBL/GenBank/DDBJ databases">
        <title>Annotation for the trematode Fasciola gigantica.</title>
        <authorList>
            <person name="Choi Y.-J."/>
        </authorList>
    </citation>
    <scope>NUCLEOTIDE SEQUENCE [LARGE SCALE GENOMIC DNA]</scope>
    <source>
        <strain evidence="1">Uganda_cow_1</strain>
    </source>
</reference>
<keyword evidence="2" id="KW-1185">Reference proteome</keyword>
<protein>
    <submittedName>
        <fullName evidence="1">Uncharacterized protein</fullName>
    </submittedName>
</protein>
<dbReference type="OrthoDB" id="10051617at2759"/>
<accession>A0A504YHB1</accession>